<accession>A0A3S0N1X2</accession>
<dbReference type="Proteomes" id="UP000276953">
    <property type="component" value="Unassembled WGS sequence"/>
</dbReference>
<organism evidence="2 3">
    <name type="scientific">Chryseobacterium arthrosphaerae</name>
    <dbReference type="NCBI Taxonomy" id="651561"/>
    <lineage>
        <taxon>Bacteria</taxon>
        <taxon>Pseudomonadati</taxon>
        <taxon>Bacteroidota</taxon>
        <taxon>Flavobacteriia</taxon>
        <taxon>Flavobacteriales</taxon>
        <taxon>Weeksellaceae</taxon>
        <taxon>Chryseobacterium group</taxon>
        <taxon>Chryseobacterium</taxon>
    </lineage>
</organism>
<dbReference type="Pfam" id="PF08410">
    <property type="entry name" value="DUF1737"/>
    <property type="match status" value="1"/>
</dbReference>
<feature type="domain" description="DUF1737" evidence="1">
    <location>
        <begin position="12"/>
        <end position="45"/>
    </location>
</feature>
<dbReference type="InterPro" id="IPR013619">
    <property type="entry name" value="DUF1737"/>
</dbReference>
<protein>
    <submittedName>
        <fullName evidence="2">DUF1737 domain-containing protein</fullName>
    </submittedName>
</protein>
<evidence type="ECO:0000259" key="1">
    <source>
        <dbReference type="Pfam" id="PF08410"/>
    </source>
</evidence>
<reference evidence="2 3" key="1">
    <citation type="submission" date="2018-12" db="EMBL/GenBank/DDBJ databases">
        <title>Draft Genome Sequence of Chryseobacterium arthrosphaerae strain ED882-96 Isolated from the Blood of a Patient with Liver Cirrhosis in Taiwan.</title>
        <authorList>
            <person name="Lin J.-N."/>
            <person name="Lai C.-H."/>
            <person name="Yang C.-H."/>
            <person name="Huang Y.-H."/>
        </authorList>
    </citation>
    <scope>NUCLEOTIDE SEQUENCE [LARGE SCALE GENOMIC DNA]</scope>
    <source>
        <strain evidence="2 3">ED882-96</strain>
    </source>
</reference>
<evidence type="ECO:0000313" key="3">
    <source>
        <dbReference type="Proteomes" id="UP000276953"/>
    </source>
</evidence>
<sequence length="57" mass="6609">MYIASLNINIMQYKIIVGQGTYDLEKQVNDHLVLGWQLHGGILYKEPHFFQAMTKAK</sequence>
<comment type="caution">
    <text evidence="2">The sequence shown here is derived from an EMBL/GenBank/DDBJ whole genome shotgun (WGS) entry which is preliminary data.</text>
</comment>
<dbReference type="EMBL" id="RYFC01000003">
    <property type="protein sequence ID" value="RTZ46408.1"/>
    <property type="molecule type" value="Genomic_DNA"/>
</dbReference>
<evidence type="ECO:0000313" key="2">
    <source>
        <dbReference type="EMBL" id="RTZ46408.1"/>
    </source>
</evidence>
<proteinExistence type="predicted"/>
<dbReference type="AlphaFoldDB" id="A0A3S0N1X2"/>
<gene>
    <name evidence="2" type="ORF">EJ377_19355</name>
</gene>
<name>A0A3S0N1X2_9FLAO</name>